<reference evidence="1 2" key="1">
    <citation type="submission" date="2017-09" db="EMBL/GenBank/DDBJ databases">
        <title>Complete Genome Sequences of Two Strains of the Meat Spoilage Bacterium Brochothrix thermosphacta Isolated from Ground Chicken.</title>
        <authorList>
            <person name="Paoli G.C."/>
            <person name="Wijey C."/>
            <person name="Chen C.-Y."/>
            <person name="Nguyen L."/>
            <person name="Yan X."/>
            <person name="Irwin P.L."/>
        </authorList>
    </citation>
    <scope>NUCLEOTIDE SEQUENCE [LARGE SCALE GENOMIC DNA]</scope>
    <source>
        <strain evidence="1 2">BI</strain>
    </source>
</reference>
<dbReference type="KEGG" id="bths:CNY62_02460"/>
<evidence type="ECO:0000313" key="1">
    <source>
        <dbReference type="EMBL" id="ATF25347.1"/>
    </source>
</evidence>
<keyword evidence="2" id="KW-1185">Reference proteome</keyword>
<dbReference type="OrthoDB" id="2236831at2"/>
<evidence type="ECO:0008006" key="3">
    <source>
        <dbReference type="Google" id="ProtNLM"/>
    </source>
</evidence>
<dbReference type="Proteomes" id="UP000243591">
    <property type="component" value="Chromosome"/>
</dbReference>
<accession>A0A1D2KDW8</accession>
<name>A0A1D2KDW8_BROTH</name>
<organism evidence="1 2">
    <name type="scientific">Brochothrix thermosphacta</name>
    <name type="common">Microbacterium thermosphactum</name>
    <dbReference type="NCBI Taxonomy" id="2756"/>
    <lineage>
        <taxon>Bacteria</taxon>
        <taxon>Bacillati</taxon>
        <taxon>Bacillota</taxon>
        <taxon>Bacilli</taxon>
        <taxon>Bacillales</taxon>
        <taxon>Listeriaceae</taxon>
        <taxon>Brochothrix</taxon>
    </lineage>
</organism>
<sequence>MEQELLIEFKNRMHISHSAEDANLLMIIKASVDDIKHKCSLATLEDNNRAIELVLERSRYVYNDSVEFFDENFRSQLTSVGLESVLGGFADETKV</sequence>
<evidence type="ECO:0000313" key="2">
    <source>
        <dbReference type="Proteomes" id="UP000243591"/>
    </source>
</evidence>
<proteinExistence type="predicted"/>
<dbReference type="EMBL" id="CP023483">
    <property type="protein sequence ID" value="ATF25347.1"/>
    <property type="molecule type" value="Genomic_DNA"/>
</dbReference>
<gene>
    <name evidence="1" type="ORF">CNY62_02460</name>
</gene>
<dbReference type="AlphaFoldDB" id="A0A1D2KDW8"/>
<protein>
    <recommendedName>
        <fullName evidence="3">Phage gp6-like head-tail connector protein</fullName>
    </recommendedName>
</protein>
<dbReference type="RefSeq" id="WP_069135245.1">
    <property type="nucleotide sequence ID" value="NZ_CP023483.1"/>
</dbReference>